<feature type="transmembrane region" description="Helical" evidence="2">
    <location>
        <begin position="52"/>
        <end position="70"/>
    </location>
</feature>
<evidence type="ECO:0000313" key="3">
    <source>
        <dbReference type="EMBL" id="RGN35217.1"/>
    </source>
</evidence>
<gene>
    <name evidence="3" type="ORF">DXB65_11305</name>
</gene>
<dbReference type="EMBL" id="QSUL01000007">
    <property type="protein sequence ID" value="RGN35217.1"/>
    <property type="molecule type" value="Genomic_DNA"/>
</dbReference>
<feature type="transmembrane region" description="Helical" evidence="2">
    <location>
        <begin position="77"/>
        <end position="103"/>
    </location>
</feature>
<accession>A0A3E5BC76</accession>
<keyword evidence="2" id="KW-0472">Membrane</keyword>
<protein>
    <submittedName>
        <fullName evidence="3">Uncharacterized protein</fullName>
    </submittedName>
</protein>
<evidence type="ECO:0000313" key="4">
    <source>
        <dbReference type="Proteomes" id="UP000260983"/>
    </source>
</evidence>
<keyword evidence="2" id="KW-1133">Transmembrane helix</keyword>
<sequence length="533" mass="61168">MQRNTFTFPAIFLGFIANIYLNETEPEFYVYLLSISYFLLIVFSALDNPVWYALYSTALASFQVVAQLNIQTGRGGIFYLCVMILLYIILALNILIATLLLHYHRKAIQIARSKIRGQWAIIPSDSERKHVGPHTAITFNDDHTGNCIDFYGMESFTYRINPKIGSDTWPYIEFTDRKNKISITLDYQFPSQYNSKLQLGEEYAFEDDFRGYTDDNGQLTLIIEPIYDFKRIFFLIAMVFFCQHSFGQAGNNIIAITIPAQTELDGPQRQNLESIVTDIMTHSGHMSAYKVFGLVMVPSFIIEEESVLQSGANNLYMVNAKLSLNLRNVESGHIFTSISKRYRGTGRNRRAAINNALVAISTSDKDYNDFLKNGQHIIQNYYENNSQHIFQRAALMAQKSQYEPAIALLMSIPEQASCYEEAIKQSEAYYQLYLSSNCTEAIRQARILDAGQNYQEALEFLAYSKIRTTQCAQEANALVDRLERKIADKKREDAIAQKEDAQMRMNLEMHRMNAMMELADKYYKEKVVPVCTE</sequence>
<keyword evidence="1" id="KW-0175">Coiled coil</keyword>
<comment type="caution">
    <text evidence="3">The sequence shown here is derived from an EMBL/GenBank/DDBJ whole genome shotgun (WGS) entry which is preliminary data.</text>
</comment>
<organism evidence="3 4">
    <name type="scientific">Bacteroides oleiciplenus</name>
    <dbReference type="NCBI Taxonomy" id="626931"/>
    <lineage>
        <taxon>Bacteria</taxon>
        <taxon>Pseudomonadati</taxon>
        <taxon>Bacteroidota</taxon>
        <taxon>Bacteroidia</taxon>
        <taxon>Bacteroidales</taxon>
        <taxon>Bacteroidaceae</taxon>
        <taxon>Bacteroides</taxon>
    </lineage>
</organism>
<dbReference type="RefSeq" id="WP_117724288.1">
    <property type="nucleotide sequence ID" value="NZ_QSUL01000007.1"/>
</dbReference>
<feature type="transmembrane region" description="Helical" evidence="2">
    <location>
        <begin position="28"/>
        <end position="46"/>
    </location>
</feature>
<dbReference type="Proteomes" id="UP000260983">
    <property type="component" value="Unassembled WGS sequence"/>
</dbReference>
<proteinExistence type="predicted"/>
<feature type="transmembrane region" description="Helical" evidence="2">
    <location>
        <begin position="6"/>
        <end position="21"/>
    </location>
</feature>
<evidence type="ECO:0000256" key="2">
    <source>
        <dbReference type="SAM" id="Phobius"/>
    </source>
</evidence>
<keyword evidence="2" id="KW-0812">Transmembrane</keyword>
<feature type="coiled-coil region" evidence="1">
    <location>
        <begin position="472"/>
        <end position="499"/>
    </location>
</feature>
<dbReference type="AlphaFoldDB" id="A0A3E5BC76"/>
<reference evidence="3 4" key="1">
    <citation type="submission" date="2018-08" db="EMBL/GenBank/DDBJ databases">
        <title>A genome reference for cultivated species of the human gut microbiota.</title>
        <authorList>
            <person name="Zou Y."/>
            <person name="Xue W."/>
            <person name="Luo G."/>
        </authorList>
    </citation>
    <scope>NUCLEOTIDE SEQUENCE [LARGE SCALE GENOMIC DNA]</scope>
    <source>
        <strain evidence="3 4">OM05-15BH</strain>
    </source>
</reference>
<name>A0A3E5BC76_9BACE</name>
<evidence type="ECO:0000256" key="1">
    <source>
        <dbReference type="SAM" id="Coils"/>
    </source>
</evidence>